<sequence length="56" mass="6470">MDLISYLKDQIEFLTEQFNQAESDKDVTMKYIVESRLDEAKKIKKAIDDGTINSLS</sequence>
<gene>
    <name evidence="1" type="ORF">IWT126_00059</name>
</gene>
<comment type="caution">
    <text evidence="1">The sequence shown here is derived from an EMBL/GenBank/DDBJ whole genome shotgun (WGS) entry which is preliminary data.</text>
</comment>
<reference evidence="1 2" key="1">
    <citation type="submission" date="2015-11" db="EMBL/GenBank/DDBJ databases">
        <title>Draft genome sequences of new species of the genus Lactobacillus isolated from orchardgrass silage.</title>
        <authorList>
            <person name="Tohno M."/>
            <person name="Tanizawa Y."/>
            <person name="Arita M."/>
        </authorList>
    </citation>
    <scope>NUCLEOTIDE SEQUENCE [LARGE SCALE GENOMIC DNA]</scope>
    <source>
        <strain evidence="1 2">IWT126</strain>
    </source>
</reference>
<keyword evidence="2" id="KW-1185">Reference proteome</keyword>
<dbReference type="EMBL" id="BCMG01000001">
    <property type="protein sequence ID" value="GAT17803.1"/>
    <property type="molecule type" value="Genomic_DNA"/>
</dbReference>
<organism evidence="1 2">
    <name type="scientific">Secundilactobacillus silagei JCM 19001</name>
    <dbReference type="NCBI Taxonomy" id="1302250"/>
    <lineage>
        <taxon>Bacteria</taxon>
        <taxon>Bacillati</taxon>
        <taxon>Bacillota</taxon>
        <taxon>Bacilli</taxon>
        <taxon>Lactobacillales</taxon>
        <taxon>Lactobacillaceae</taxon>
        <taxon>Secundilactobacillus</taxon>
    </lineage>
</organism>
<dbReference type="RefSeq" id="WP_170173494.1">
    <property type="nucleotide sequence ID" value="NZ_BCMG01000001.1"/>
</dbReference>
<dbReference type="Proteomes" id="UP000198402">
    <property type="component" value="Unassembled WGS sequence"/>
</dbReference>
<accession>A0A1Z5H3B0</accession>
<name>A0A1Z5H3B0_9LACO</name>
<evidence type="ECO:0000313" key="1">
    <source>
        <dbReference type="EMBL" id="GAT17803.1"/>
    </source>
</evidence>
<proteinExistence type="predicted"/>
<dbReference type="STRING" id="1302250.GCA_001313225_00083"/>
<protein>
    <submittedName>
        <fullName evidence="1">Uncharacterized protein</fullName>
    </submittedName>
</protein>
<dbReference type="AlphaFoldDB" id="A0A1Z5H3B0"/>
<evidence type="ECO:0000313" key="2">
    <source>
        <dbReference type="Proteomes" id="UP000198402"/>
    </source>
</evidence>